<dbReference type="InterPro" id="IPR044924">
    <property type="entry name" value="HAD-SF_hydro_IA_REG-2-like_cap"/>
</dbReference>
<dbReference type="Gene3D" id="3.40.50.1000">
    <property type="entry name" value="HAD superfamily/HAD-like"/>
    <property type="match status" value="1"/>
</dbReference>
<gene>
    <name evidence="1" type="ORF">LZC94_39330</name>
</gene>
<dbReference type="Pfam" id="PF00702">
    <property type="entry name" value="Hydrolase"/>
    <property type="match status" value="1"/>
</dbReference>
<dbReference type="PANTHER" id="PTHR46191:SF2">
    <property type="entry name" value="HALOACID DEHALOGENASE-LIKE HYDROLASE DOMAIN-CONTAINING PROTEIN 3"/>
    <property type="match status" value="1"/>
</dbReference>
<dbReference type="Proteomes" id="UP001370348">
    <property type="component" value="Chromosome"/>
</dbReference>
<dbReference type="SFLD" id="SFLDS00003">
    <property type="entry name" value="Haloacid_Dehalogenase"/>
    <property type="match status" value="1"/>
</dbReference>
<keyword evidence="1" id="KW-0378">Hydrolase</keyword>
<accession>A0ABZ2LVJ7</accession>
<dbReference type="EMBL" id="CP089984">
    <property type="protein sequence ID" value="WXB13873.1"/>
    <property type="molecule type" value="Genomic_DNA"/>
</dbReference>
<evidence type="ECO:0000313" key="2">
    <source>
        <dbReference type="Proteomes" id="UP001370348"/>
    </source>
</evidence>
<dbReference type="GO" id="GO:0016787">
    <property type="term" value="F:hydrolase activity"/>
    <property type="evidence" value="ECO:0007669"/>
    <property type="project" value="UniProtKB-KW"/>
</dbReference>
<name>A0ABZ2LVJ7_9BACT</name>
<evidence type="ECO:0000313" key="1">
    <source>
        <dbReference type="EMBL" id="WXB13873.1"/>
    </source>
</evidence>
<dbReference type="Gene3D" id="1.10.150.720">
    <property type="entry name" value="Haloacid dehalogenase-like hydrolase"/>
    <property type="match status" value="1"/>
</dbReference>
<dbReference type="SFLD" id="SFLDG01129">
    <property type="entry name" value="C1.5:_HAD__Beta-PGM__Phosphata"/>
    <property type="match status" value="1"/>
</dbReference>
<dbReference type="PANTHER" id="PTHR46191">
    <property type="match status" value="1"/>
</dbReference>
<proteinExistence type="predicted"/>
<protein>
    <submittedName>
        <fullName evidence="1">HAD-IA family hydrolase</fullName>
    </submittedName>
</protein>
<reference evidence="1 2" key="1">
    <citation type="submission" date="2021-12" db="EMBL/GenBank/DDBJ databases">
        <title>Discovery of the Pendulisporaceae a myxobacterial family with distinct sporulation behavior and unique specialized metabolism.</title>
        <authorList>
            <person name="Garcia R."/>
            <person name="Popoff A."/>
            <person name="Bader C.D."/>
            <person name="Loehr J."/>
            <person name="Walesch S."/>
            <person name="Walt C."/>
            <person name="Boldt J."/>
            <person name="Bunk B."/>
            <person name="Haeckl F.J.F.P.J."/>
            <person name="Gunesch A.P."/>
            <person name="Birkelbach J."/>
            <person name="Nuebel U."/>
            <person name="Pietschmann T."/>
            <person name="Bach T."/>
            <person name="Mueller R."/>
        </authorList>
    </citation>
    <scope>NUCLEOTIDE SEQUENCE [LARGE SCALE GENOMIC DNA]</scope>
    <source>
        <strain evidence="1 2">MSr11954</strain>
    </source>
</reference>
<dbReference type="PRINTS" id="PR00413">
    <property type="entry name" value="HADHALOGNASE"/>
</dbReference>
<dbReference type="InterPro" id="IPR051828">
    <property type="entry name" value="HAD-like_hydrolase_domain"/>
</dbReference>
<dbReference type="InterPro" id="IPR006439">
    <property type="entry name" value="HAD-SF_hydro_IA"/>
</dbReference>
<dbReference type="InterPro" id="IPR036412">
    <property type="entry name" value="HAD-like_sf"/>
</dbReference>
<dbReference type="NCBIfam" id="TIGR01509">
    <property type="entry name" value="HAD-SF-IA-v3"/>
    <property type="match status" value="1"/>
</dbReference>
<dbReference type="InterPro" id="IPR023214">
    <property type="entry name" value="HAD_sf"/>
</dbReference>
<sequence length="245" mass="25938">MIDRSLVERVELLCLDAGNTLIFLDHARIARFLAARGVAVETASLIAAEGVAKRGLEGAGSGRLAPVRWSHQAAPGAQGWGLVIGTTIAVGGAPIERVPELLDALWEDHVRFNLYSRVPEGLPGALDRLRAAGVKLAVISNSEGMLAGLLDELGLLSRLDRVVDSALVGVEKPDPRIFSFALDAFGIGPDRALHLGDTVATDVAGARAAGIRTALLDPFEHYPDLHRDVPRVESVEAVADAILSR</sequence>
<dbReference type="SUPFAM" id="SSF56784">
    <property type="entry name" value="HAD-like"/>
    <property type="match status" value="1"/>
</dbReference>
<dbReference type="RefSeq" id="WP_394823492.1">
    <property type="nucleotide sequence ID" value="NZ_CP089984.1"/>
</dbReference>
<keyword evidence="2" id="KW-1185">Reference proteome</keyword>
<organism evidence="1 2">
    <name type="scientific">Pendulispora albinea</name>
    <dbReference type="NCBI Taxonomy" id="2741071"/>
    <lineage>
        <taxon>Bacteria</taxon>
        <taxon>Pseudomonadati</taxon>
        <taxon>Myxococcota</taxon>
        <taxon>Myxococcia</taxon>
        <taxon>Myxococcales</taxon>
        <taxon>Sorangiineae</taxon>
        <taxon>Pendulisporaceae</taxon>
        <taxon>Pendulispora</taxon>
    </lineage>
</organism>
<dbReference type="NCBIfam" id="TIGR01549">
    <property type="entry name" value="HAD-SF-IA-v1"/>
    <property type="match status" value="1"/>
</dbReference>